<reference evidence="1" key="1">
    <citation type="journal article" date="2020" name="mSystems">
        <title>Genome- and Community-Level Interaction Insights into Carbon Utilization and Element Cycling Functions of Hydrothermarchaeota in Hydrothermal Sediment.</title>
        <authorList>
            <person name="Zhou Z."/>
            <person name="Liu Y."/>
            <person name="Xu W."/>
            <person name="Pan J."/>
            <person name="Luo Z.H."/>
            <person name="Li M."/>
        </authorList>
    </citation>
    <scope>NUCLEOTIDE SEQUENCE [LARGE SCALE GENOMIC DNA]</scope>
    <source>
        <strain evidence="1">SpSt-695</strain>
    </source>
</reference>
<sequence length="82" mass="10202">MKNVEKMKRRTVYDAVKQSAKKNFDRLHLMTDKEFEQDMKRFREETLFWFRQLDPTITDDYEGFLKMVQIWNELVKEFSDEK</sequence>
<dbReference type="EMBL" id="DTDP01000069">
    <property type="protein sequence ID" value="HGK53694.1"/>
    <property type="molecule type" value="Genomic_DNA"/>
</dbReference>
<dbReference type="AlphaFoldDB" id="A0A7V3ZT77"/>
<protein>
    <submittedName>
        <fullName evidence="1">Uncharacterized protein</fullName>
    </submittedName>
</protein>
<proteinExistence type="predicted"/>
<name>A0A7V3ZT77_UNCW3</name>
<evidence type="ECO:0000313" key="1">
    <source>
        <dbReference type="EMBL" id="HGK53694.1"/>
    </source>
</evidence>
<gene>
    <name evidence="1" type="ORF">ENU72_01560</name>
</gene>
<organism evidence="1">
    <name type="scientific">candidate division WOR-3 bacterium</name>
    <dbReference type="NCBI Taxonomy" id="2052148"/>
    <lineage>
        <taxon>Bacteria</taxon>
        <taxon>Bacteria division WOR-3</taxon>
    </lineage>
</organism>
<accession>A0A7V3ZT77</accession>
<comment type="caution">
    <text evidence="1">The sequence shown here is derived from an EMBL/GenBank/DDBJ whole genome shotgun (WGS) entry which is preliminary data.</text>
</comment>